<reference evidence="2 3" key="1">
    <citation type="journal article" date="2018" name="PLoS Genet.">
        <title>Population sequencing reveals clonal diversity and ancestral inbreeding in the grapevine cultivar Chardonnay.</title>
        <authorList>
            <person name="Roach M.J."/>
            <person name="Johnson D.L."/>
            <person name="Bohlmann J."/>
            <person name="van Vuuren H.J."/>
            <person name="Jones S.J."/>
            <person name="Pretorius I.S."/>
            <person name="Schmidt S.A."/>
            <person name="Borneman A.R."/>
        </authorList>
    </citation>
    <scope>NUCLEOTIDE SEQUENCE [LARGE SCALE GENOMIC DNA]</scope>
    <source>
        <strain evidence="3">cv. Chardonnay</strain>
        <tissue evidence="2">Leaf</tissue>
    </source>
</reference>
<dbReference type="Proteomes" id="UP000288805">
    <property type="component" value="Unassembled WGS sequence"/>
</dbReference>
<dbReference type="PROSITE" id="PS50994">
    <property type="entry name" value="INTEGRASE"/>
    <property type="match status" value="1"/>
</dbReference>
<dbReference type="Pfam" id="PF13456">
    <property type="entry name" value="RVT_3"/>
    <property type="match status" value="1"/>
</dbReference>
<dbReference type="GO" id="GO:0015074">
    <property type="term" value="P:DNA integration"/>
    <property type="evidence" value="ECO:0007669"/>
    <property type="project" value="InterPro"/>
</dbReference>
<dbReference type="InterPro" id="IPR001584">
    <property type="entry name" value="Integrase_cat-core"/>
</dbReference>
<dbReference type="GO" id="GO:0003676">
    <property type="term" value="F:nucleic acid binding"/>
    <property type="evidence" value="ECO:0007669"/>
    <property type="project" value="InterPro"/>
</dbReference>
<dbReference type="GO" id="GO:0004523">
    <property type="term" value="F:RNA-DNA hybrid ribonuclease activity"/>
    <property type="evidence" value="ECO:0007669"/>
    <property type="project" value="InterPro"/>
</dbReference>
<evidence type="ECO:0000313" key="3">
    <source>
        <dbReference type="Proteomes" id="UP000288805"/>
    </source>
</evidence>
<evidence type="ECO:0000259" key="1">
    <source>
        <dbReference type="PROSITE" id="PS50994"/>
    </source>
</evidence>
<dbReference type="PANTHER" id="PTHR48475:SF1">
    <property type="entry name" value="RNASE H TYPE-1 DOMAIN-CONTAINING PROTEIN"/>
    <property type="match status" value="1"/>
</dbReference>
<dbReference type="SUPFAM" id="SSF53098">
    <property type="entry name" value="Ribonuclease H-like"/>
    <property type="match status" value="2"/>
</dbReference>
<comment type="caution">
    <text evidence="2">The sequence shown here is derived from an EMBL/GenBank/DDBJ whole genome shotgun (WGS) entry which is preliminary data.</text>
</comment>
<evidence type="ECO:0000313" key="2">
    <source>
        <dbReference type="EMBL" id="RVW94189.1"/>
    </source>
</evidence>
<dbReference type="InterPro" id="IPR002156">
    <property type="entry name" value="RNaseH_domain"/>
</dbReference>
<organism evidence="2 3">
    <name type="scientific">Vitis vinifera</name>
    <name type="common">Grape</name>
    <dbReference type="NCBI Taxonomy" id="29760"/>
    <lineage>
        <taxon>Eukaryota</taxon>
        <taxon>Viridiplantae</taxon>
        <taxon>Streptophyta</taxon>
        <taxon>Embryophyta</taxon>
        <taxon>Tracheophyta</taxon>
        <taxon>Spermatophyta</taxon>
        <taxon>Magnoliopsida</taxon>
        <taxon>eudicotyledons</taxon>
        <taxon>Gunneridae</taxon>
        <taxon>Pentapetalae</taxon>
        <taxon>rosids</taxon>
        <taxon>Vitales</taxon>
        <taxon>Vitaceae</taxon>
        <taxon>Viteae</taxon>
        <taxon>Vitis</taxon>
    </lineage>
</organism>
<dbReference type="InterPro" id="IPR012337">
    <property type="entry name" value="RNaseH-like_sf"/>
</dbReference>
<protein>
    <submittedName>
        <fullName evidence="2">Pol polyprotein</fullName>
    </submittedName>
</protein>
<dbReference type="Pfam" id="PF00665">
    <property type="entry name" value="rve"/>
    <property type="match status" value="1"/>
</dbReference>
<sequence>MYFDGAANHLGYGIGVLLVSPQGDHIPRSVRVTFSDYHSTTNNIVEYKACIISIKTALELGITQMDILGDSNLVLKQMHGDLIHVPPSELHALTSLWPFSVWGIDIIRKISPKSSNGHEFILVAIDYFTKWVEAASYAKLTFARVVNFIRSHIICRYGAPHELISDRGAHFRAEIETLLQKYDIQHHKSSAYRLQTNGAVETANNNIKRIMGKMV</sequence>
<dbReference type="PANTHER" id="PTHR48475">
    <property type="entry name" value="RIBONUCLEASE H"/>
    <property type="match status" value="1"/>
</dbReference>
<dbReference type="AlphaFoldDB" id="A0A438IBX9"/>
<gene>
    <name evidence="2" type="primary">pol_2243</name>
    <name evidence="2" type="ORF">CK203_034856</name>
</gene>
<name>A0A438IBX9_VITVI</name>
<accession>A0A438IBX9</accession>
<dbReference type="Gene3D" id="3.30.420.10">
    <property type="entry name" value="Ribonuclease H-like superfamily/Ribonuclease H"/>
    <property type="match status" value="2"/>
</dbReference>
<dbReference type="InterPro" id="IPR036397">
    <property type="entry name" value="RNaseH_sf"/>
</dbReference>
<feature type="domain" description="Integrase catalytic" evidence="1">
    <location>
        <begin position="94"/>
        <end position="215"/>
    </location>
</feature>
<proteinExistence type="predicted"/>
<dbReference type="EMBL" id="QGNW01000123">
    <property type="protein sequence ID" value="RVW94189.1"/>
    <property type="molecule type" value="Genomic_DNA"/>
</dbReference>